<evidence type="ECO:0000256" key="2">
    <source>
        <dbReference type="ARBA" id="ARBA00011050"/>
    </source>
</evidence>
<evidence type="ECO:0000313" key="12">
    <source>
        <dbReference type="Proteomes" id="UP000014074"/>
    </source>
</evidence>
<dbReference type="InterPro" id="IPR001965">
    <property type="entry name" value="Znf_PHD"/>
</dbReference>
<dbReference type="GeneID" id="19324556"/>
<evidence type="ECO:0000259" key="10">
    <source>
        <dbReference type="PROSITE" id="PS51321"/>
    </source>
</evidence>
<comment type="similarity">
    <text evidence="2">Belongs to the BYE1 family.</text>
</comment>
<feature type="domain" description="TFIIS central" evidence="10">
    <location>
        <begin position="233"/>
        <end position="358"/>
    </location>
</feature>
<feature type="compositionally biased region" description="Basic residues" evidence="8">
    <location>
        <begin position="137"/>
        <end position="148"/>
    </location>
</feature>
<evidence type="ECO:0000256" key="4">
    <source>
        <dbReference type="ARBA" id="ARBA00022723"/>
    </source>
</evidence>
<evidence type="ECO:0000256" key="1">
    <source>
        <dbReference type="ARBA" id="ARBA00002311"/>
    </source>
</evidence>
<gene>
    <name evidence="11" type="ORF">UCRPA7_4136</name>
</gene>
<evidence type="ECO:0000256" key="6">
    <source>
        <dbReference type="ARBA" id="ARBA00022833"/>
    </source>
</evidence>
<dbReference type="GO" id="GO:0008270">
    <property type="term" value="F:zinc ion binding"/>
    <property type="evidence" value="ECO:0007669"/>
    <property type="project" value="UniProtKB-KW"/>
</dbReference>
<keyword evidence="12" id="KW-1185">Reference proteome</keyword>
<dbReference type="eggNOG" id="KOG1844">
    <property type="taxonomic scope" value="Eukaryota"/>
</dbReference>
<dbReference type="EMBL" id="KB933097">
    <property type="protein sequence ID" value="EOO00377.1"/>
    <property type="molecule type" value="Genomic_DNA"/>
</dbReference>
<dbReference type="PROSITE" id="PS01359">
    <property type="entry name" value="ZF_PHD_1"/>
    <property type="match status" value="1"/>
</dbReference>
<dbReference type="SUPFAM" id="SSF57903">
    <property type="entry name" value="FYVE/PHD zinc finger"/>
    <property type="match status" value="1"/>
</dbReference>
<dbReference type="Pfam" id="PF20826">
    <property type="entry name" value="PHD_5"/>
    <property type="match status" value="1"/>
</dbReference>
<evidence type="ECO:0000259" key="9">
    <source>
        <dbReference type="PROSITE" id="PS50016"/>
    </source>
</evidence>
<sequence length="596" mass="65827">MIAGEPEPRRSVRSTKGQHKALDQLETPAVDTKKRGKKGKKAIEKTEEPEEEIIRCVCGATEQDEDSGEPWIACDKCGAWQHNVCMGMSVYSEDLPSDYFCEQCKPEDHKELLEGIAKGEKPWEARRRAYEEEQAEKKKKKGSKKGKKRQSDSQDEPQSSQKSKASPAPEKKAMTSKILTAGTKRKDRDGSQDKDAKATPKMRKVSETKVMPVPPPYNPPDDLPDKITELPQPRQGPAQALMKSLVVAVNSAEKKKVYSPADGVSNESRAERLSIAIERAVHDTHPNHKEYTAQVRTLTFNLKKNQELCERLLNHTLTPPMLAAMTTEELASEDLQRETAEMKARAEKQSILITEEGPRMRRTHKGDEMVADDNFAIPSDETPSVARRPSVREPLGDLARPSESDQSRDAAAPTVDTTQRSTSGDAMQIDTQHSPSANNFDIKKVFSSVKSPTAGHNRRPSAPAPLSGPGDDPDVDRLLEEDGNDSPPYSPSEETDPDVVWRGYLTMPSVANFQATAKYAGGANLARTIGLPWSTLIPKRLKVAGRISEENATEYLCGLRYSAPTDIVVASLTPATDASKADFDALVNYFVSKKRR</sequence>
<dbReference type="CDD" id="cd21538">
    <property type="entry name" value="SPOC_TFIIS"/>
    <property type="match status" value="1"/>
</dbReference>
<evidence type="ECO:0000256" key="5">
    <source>
        <dbReference type="ARBA" id="ARBA00022771"/>
    </source>
</evidence>
<dbReference type="AlphaFoldDB" id="R8BM22"/>
<dbReference type="Pfam" id="PF07500">
    <property type="entry name" value="TFIIS_M"/>
    <property type="match status" value="1"/>
</dbReference>
<dbReference type="Gene3D" id="1.10.472.30">
    <property type="entry name" value="Transcription elongation factor S-II, central domain"/>
    <property type="match status" value="1"/>
</dbReference>
<feature type="region of interest" description="Disordered" evidence="8">
    <location>
        <begin position="351"/>
        <end position="497"/>
    </location>
</feature>
<feature type="compositionally biased region" description="Low complexity" evidence="8">
    <location>
        <begin position="156"/>
        <end position="168"/>
    </location>
</feature>
<feature type="region of interest" description="Disordered" evidence="8">
    <location>
        <begin position="1"/>
        <end position="49"/>
    </location>
</feature>
<dbReference type="GO" id="GO:0031440">
    <property type="term" value="P:regulation of mRNA 3'-end processing"/>
    <property type="evidence" value="ECO:0007669"/>
    <property type="project" value="TreeGrafter"/>
</dbReference>
<dbReference type="InterPro" id="IPR036575">
    <property type="entry name" value="TFIIS_cen_dom_sf"/>
</dbReference>
<dbReference type="PROSITE" id="PS50016">
    <property type="entry name" value="ZF_PHD_2"/>
    <property type="match status" value="1"/>
</dbReference>
<dbReference type="GO" id="GO:0006362">
    <property type="term" value="P:transcription elongation by RNA polymerase I"/>
    <property type="evidence" value="ECO:0007669"/>
    <property type="project" value="TreeGrafter"/>
</dbReference>
<dbReference type="KEGG" id="tmn:UCRPA7_4136"/>
<evidence type="ECO:0000256" key="8">
    <source>
        <dbReference type="SAM" id="MobiDB-lite"/>
    </source>
</evidence>
<dbReference type="HOGENOM" id="CLU_009292_0_0_1"/>
<feature type="compositionally biased region" description="Polar residues" evidence="8">
    <location>
        <begin position="415"/>
        <end position="439"/>
    </location>
</feature>
<dbReference type="InterPro" id="IPR011011">
    <property type="entry name" value="Znf_FYVE_PHD"/>
</dbReference>
<dbReference type="InterPro" id="IPR012921">
    <property type="entry name" value="SPOC_C"/>
</dbReference>
<dbReference type="GO" id="GO:0000977">
    <property type="term" value="F:RNA polymerase II transcription regulatory region sequence-specific DNA binding"/>
    <property type="evidence" value="ECO:0007669"/>
    <property type="project" value="TreeGrafter"/>
</dbReference>
<accession>R8BM22</accession>
<feature type="compositionally biased region" description="Basic and acidic residues" evidence="8">
    <location>
        <begin position="115"/>
        <end position="131"/>
    </location>
</feature>
<evidence type="ECO:0000256" key="7">
    <source>
        <dbReference type="PROSITE-ProRule" id="PRU00146"/>
    </source>
</evidence>
<reference evidence="12" key="1">
    <citation type="journal article" date="2013" name="Genome Announc.">
        <title>Draft genome sequence of the ascomycete Phaeoacremonium aleophilum strain UCR-PA7, a causal agent of the esca disease complex in grapevines.</title>
        <authorList>
            <person name="Blanco-Ulate B."/>
            <person name="Rolshausen P."/>
            <person name="Cantu D."/>
        </authorList>
    </citation>
    <scope>NUCLEOTIDE SEQUENCE [LARGE SCALE GENOMIC DNA]</scope>
    <source>
        <strain evidence="12">UCR-PA7</strain>
    </source>
</reference>
<keyword evidence="4" id="KW-0479">Metal-binding</keyword>
<dbReference type="InterPro" id="IPR019786">
    <property type="entry name" value="Zinc_finger_PHD-type_CS"/>
</dbReference>
<feature type="compositionally biased region" description="Basic and acidic residues" evidence="8">
    <location>
        <begin position="1"/>
        <end position="10"/>
    </location>
</feature>
<dbReference type="GO" id="GO:0005634">
    <property type="term" value="C:nucleus"/>
    <property type="evidence" value="ECO:0007669"/>
    <property type="project" value="TreeGrafter"/>
</dbReference>
<feature type="domain" description="PHD-type" evidence="9">
    <location>
        <begin position="53"/>
        <end position="107"/>
    </location>
</feature>
<dbReference type="SUPFAM" id="SSF46942">
    <property type="entry name" value="Elongation factor TFIIS domain 2"/>
    <property type="match status" value="1"/>
</dbReference>
<organism evidence="11 12">
    <name type="scientific">Phaeoacremonium minimum (strain UCR-PA7)</name>
    <name type="common">Esca disease fungus</name>
    <name type="synonym">Togninia minima</name>
    <dbReference type="NCBI Taxonomy" id="1286976"/>
    <lineage>
        <taxon>Eukaryota</taxon>
        <taxon>Fungi</taxon>
        <taxon>Dikarya</taxon>
        <taxon>Ascomycota</taxon>
        <taxon>Pezizomycotina</taxon>
        <taxon>Sordariomycetes</taxon>
        <taxon>Sordariomycetidae</taxon>
        <taxon>Togniniales</taxon>
        <taxon>Togniniaceae</taxon>
        <taxon>Phaeoacremonium</taxon>
    </lineage>
</organism>
<dbReference type="InterPro" id="IPR003618">
    <property type="entry name" value="TFIIS_cen_dom"/>
</dbReference>
<dbReference type="eggNOG" id="KOG1634">
    <property type="taxonomic scope" value="Eukaryota"/>
</dbReference>
<dbReference type="PANTHER" id="PTHR11477">
    <property type="entry name" value="TRANSCRIPTION FACTOR S-II ZINC FINGER DOMAIN-CONTAINING PROTEIN"/>
    <property type="match status" value="1"/>
</dbReference>
<dbReference type="InterPro" id="IPR013083">
    <property type="entry name" value="Znf_RING/FYVE/PHD"/>
</dbReference>
<evidence type="ECO:0000256" key="3">
    <source>
        <dbReference type="ARBA" id="ARBA00021616"/>
    </source>
</evidence>
<feature type="compositionally biased region" description="Basic and acidic residues" evidence="8">
    <location>
        <begin position="184"/>
        <end position="198"/>
    </location>
</feature>
<dbReference type="GO" id="GO:0031564">
    <property type="term" value="P:transcription antitermination"/>
    <property type="evidence" value="ECO:0007669"/>
    <property type="project" value="TreeGrafter"/>
</dbReference>
<dbReference type="FunFam" id="3.30.40.10:FF:000560">
    <property type="entry name" value="Putative PHD finger domain protein"/>
    <property type="match status" value="1"/>
</dbReference>
<keyword evidence="6" id="KW-0862">Zinc</keyword>
<name>R8BM22_PHAM7</name>
<feature type="region of interest" description="Disordered" evidence="8">
    <location>
        <begin position="115"/>
        <end position="218"/>
    </location>
</feature>
<dbReference type="PANTHER" id="PTHR11477:SF11">
    <property type="entry name" value="TRANSCRIPTION FACTOR BYE1"/>
    <property type="match status" value="1"/>
</dbReference>
<proteinExistence type="inferred from homology"/>
<dbReference type="OrthoDB" id="79252at2759"/>
<dbReference type="RefSeq" id="XP_007914890.1">
    <property type="nucleotide sequence ID" value="XM_007916699.1"/>
</dbReference>
<dbReference type="PROSITE" id="PS51321">
    <property type="entry name" value="TFIIS_CENTRAL"/>
    <property type="match status" value="1"/>
</dbReference>
<dbReference type="Gene3D" id="3.30.40.10">
    <property type="entry name" value="Zinc/RING finger domain, C3HC4 (zinc finger)"/>
    <property type="match status" value="1"/>
</dbReference>
<dbReference type="SMART" id="SM00510">
    <property type="entry name" value="TFS2M"/>
    <property type="match status" value="1"/>
</dbReference>
<dbReference type="Proteomes" id="UP000014074">
    <property type="component" value="Unassembled WGS sequence"/>
</dbReference>
<feature type="compositionally biased region" description="Basic and acidic residues" evidence="8">
    <location>
        <begin position="390"/>
        <end position="408"/>
    </location>
</feature>
<dbReference type="Pfam" id="PF07744">
    <property type="entry name" value="SPOC"/>
    <property type="match status" value="1"/>
</dbReference>
<dbReference type="SMART" id="SM00249">
    <property type="entry name" value="PHD"/>
    <property type="match status" value="1"/>
</dbReference>
<protein>
    <recommendedName>
        <fullName evidence="3">Transcription factor BYE1</fullName>
    </recommendedName>
</protein>
<comment type="function">
    <text evidence="1">Negative regulator of transcription elongation.</text>
</comment>
<dbReference type="InterPro" id="IPR019787">
    <property type="entry name" value="Znf_PHD-finger"/>
</dbReference>
<keyword evidence="5 7" id="KW-0863">Zinc-finger</keyword>
<dbReference type="GO" id="GO:0001139">
    <property type="term" value="F:RNA polymerase II complex recruiting activity"/>
    <property type="evidence" value="ECO:0007669"/>
    <property type="project" value="TreeGrafter"/>
</dbReference>
<evidence type="ECO:0000313" key="11">
    <source>
        <dbReference type="EMBL" id="EOO00377.1"/>
    </source>
</evidence>
<dbReference type="GO" id="GO:0006368">
    <property type="term" value="P:transcription elongation by RNA polymerase II"/>
    <property type="evidence" value="ECO:0007669"/>
    <property type="project" value="TreeGrafter"/>
</dbReference>